<dbReference type="AlphaFoldDB" id="A0A4P7N125"/>
<dbReference type="EMBL" id="CP034205">
    <property type="protein sequence ID" value="QBZ55863.1"/>
    <property type="molecule type" value="Genomic_DNA"/>
</dbReference>
<accession>A0A4P7N125</accession>
<reference evidence="1 2" key="1">
    <citation type="journal article" date="2019" name="Mol. Biol. Evol.">
        <title>Blast fungal genomes show frequent chromosomal changes, gene gains and losses, and effector gene turnover.</title>
        <authorList>
            <person name="Gomez Luciano L.B."/>
            <person name="Jason Tsai I."/>
            <person name="Chuma I."/>
            <person name="Tosa Y."/>
            <person name="Chen Y.H."/>
            <person name="Li J.Y."/>
            <person name="Li M.Y."/>
            <person name="Jade Lu M.Y."/>
            <person name="Nakayashiki H."/>
            <person name="Li W.H."/>
        </authorList>
    </citation>
    <scope>NUCLEOTIDE SEQUENCE [LARGE SCALE GENOMIC DNA]</scope>
    <source>
        <strain evidence="1">MZ5-1-6</strain>
    </source>
</reference>
<sequence length="108" mass="12226">MKLFGTMDDALSAATNKTWAAARMKHVSSDCDVCLEKQRLALAKYILDATDDDECLKIVAKVFERPELEDLADAGFWNFDLDMTKFYGMHLCGCMRKSSLYGFVYFAS</sequence>
<evidence type="ECO:0000313" key="2">
    <source>
        <dbReference type="Proteomes" id="UP000294847"/>
    </source>
</evidence>
<name>A0A4P7N125_PYROR</name>
<dbReference type="Proteomes" id="UP000294847">
    <property type="component" value="Chromosome 2"/>
</dbReference>
<protein>
    <submittedName>
        <fullName evidence="1">Uncharacterized protein</fullName>
    </submittedName>
</protein>
<gene>
    <name evidence="1" type="ORF">PoMZ_00769</name>
</gene>
<organism evidence="1 2">
    <name type="scientific">Pyricularia oryzae</name>
    <name type="common">Rice blast fungus</name>
    <name type="synonym">Magnaporthe oryzae</name>
    <dbReference type="NCBI Taxonomy" id="318829"/>
    <lineage>
        <taxon>Eukaryota</taxon>
        <taxon>Fungi</taxon>
        <taxon>Dikarya</taxon>
        <taxon>Ascomycota</taxon>
        <taxon>Pezizomycotina</taxon>
        <taxon>Sordariomycetes</taxon>
        <taxon>Sordariomycetidae</taxon>
        <taxon>Magnaporthales</taxon>
        <taxon>Pyriculariaceae</taxon>
        <taxon>Pyricularia</taxon>
    </lineage>
</organism>
<proteinExistence type="predicted"/>
<evidence type="ECO:0000313" key="1">
    <source>
        <dbReference type="EMBL" id="QBZ55863.1"/>
    </source>
</evidence>